<dbReference type="AlphaFoldDB" id="A0A1Y2I4K9"/>
<keyword evidence="1" id="KW-1133">Transmembrane helix</keyword>
<evidence type="ECO:0000256" key="1">
    <source>
        <dbReference type="SAM" id="Phobius"/>
    </source>
</evidence>
<name>A0A1Y2I4K9_9FUNG</name>
<protein>
    <submittedName>
        <fullName evidence="2">Uncharacterized protein</fullName>
    </submittedName>
</protein>
<dbReference type="OrthoDB" id="10693561at2759"/>
<proteinExistence type="predicted"/>
<gene>
    <name evidence="2" type="ORF">BCR44DRAFT_1173220</name>
</gene>
<accession>A0A1Y2I4K9</accession>
<sequence>MTMGSTFTGEGVLVGPKEYGVYSAIARLIIVAFISDIAFRLVFAQRIGIFLISELSIGAGARATIRSLYRPPYPAYPRLWACSLFALAFLVTRGLDVLVSTYFSARKEHSVKRYSHVSAADLSKRNLIAGTFVGALMNRSDVHSVLLDITKDVSGLRQGQWWPEAVGMLTDAEIAAVTLARSPCVDVQDPTPPAANFDWMPTKFSPELMDNDMGQTFPFFGQEILFLDMSLDSACIPGSVATVPMPIGYLAAQPGRGPVSQISSRQIGLLVSASGDIDAYDMECGLSPDDVSRWITQYQPRPRVAGEANSAGLWYNDYHMHPRDKMGFPQGKSTFFLFNATSDRQGDMLSFGGRIPRDPYGVRARIVTRSITAPAILHDDEIPPTSVPLDHAPSLACQDTQVPYFGCRVDGVGTETVVVTRKVFGSLMRQVRQRRGQPVELSESREHSTA</sequence>
<reference evidence="2 3" key="1">
    <citation type="submission" date="2016-07" db="EMBL/GenBank/DDBJ databases">
        <title>Pervasive Adenine N6-methylation of Active Genes in Fungi.</title>
        <authorList>
            <consortium name="DOE Joint Genome Institute"/>
            <person name="Mondo S.J."/>
            <person name="Dannebaum R.O."/>
            <person name="Kuo R.C."/>
            <person name="Labutti K."/>
            <person name="Haridas S."/>
            <person name="Kuo A."/>
            <person name="Salamov A."/>
            <person name="Ahrendt S.R."/>
            <person name="Lipzen A."/>
            <person name="Sullivan W."/>
            <person name="Andreopoulos W.B."/>
            <person name="Clum A."/>
            <person name="Lindquist E."/>
            <person name="Daum C."/>
            <person name="Ramamoorthy G.K."/>
            <person name="Gryganskyi A."/>
            <person name="Culley D."/>
            <person name="Magnuson J.K."/>
            <person name="James T.Y."/>
            <person name="O'Malley M.A."/>
            <person name="Stajich J.E."/>
            <person name="Spatafora J.W."/>
            <person name="Visel A."/>
            <person name="Grigoriev I.V."/>
        </authorList>
    </citation>
    <scope>NUCLEOTIDE SEQUENCE [LARGE SCALE GENOMIC DNA]</scope>
    <source>
        <strain evidence="2 3">PL171</strain>
    </source>
</reference>
<dbReference type="Proteomes" id="UP000193411">
    <property type="component" value="Unassembled WGS sequence"/>
</dbReference>
<dbReference type="EMBL" id="MCFL01000003">
    <property type="protein sequence ID" value="ORZ40362.1"/>
    <property type="molecule type" value="Genomic_DNA"/>
</dbReference>
<keyword evidence="3" id="KW-1185">Reference proteome</keyword>
<keyword evidence="1" id="KW-0472">Membrane</keyword>
<organism evidence="2 3">
    <name type="scientific">Catenaria anguillulae PL171</name>
    <dbReference type="NCBI Taxonomy" id="765915"/>
    <lineage>
        <taxon>Eukaryota</taxon>
        <taxon>Fungi</taxon>
        <taxon>Fungi incertae sedis</taxon>
        <taxon>Blastocladiomycota</taxon>
        <taxon>Blastocladiomycetes</taxon>
        <taxon>Blastocladiales</taxon>
        <taxon>Catenariaceae</taxon>
        <taxon>Catenaria</taxon>
    </lineage>
</organism>
<keyword evidence="1" id="KW-0812">Transmembrane</keyword>
<feature type="transmembrane region" description="Helical" evidence="1">
    <location>
        <begin position="20"/>
        <end position="39"/>
    </location>
</feature>
<evidence type="ECO:0000313" key="2">
    <source>
        <dbReference type="EMBL" id="ORZ40362.1"/>
    </source>
</evidence>
<evidence type="ECO:0000313" key="3">
    <source>
        <dbReference type="Proteomes" id="UP000193411"/>
    </source>
</evidence>
<comment type="caution">
    <text evidence="2">The sequence shown here is derived from an EMBL/GenBank/DDBJ whole genome shotgun (WGS) entry which is preliminary data.</text>
</comment>